<gene>
    <name evidence="1" type="ORF">M9H77_26338</name>
</gene>
<proteinExistence type="predicted"/>
<name>A0ACC0AB89_CATRO</name>
<comment type="caution">
    <text evidence="1">The sequence shown here is derived from an EMBL/GenBank/DDBJ whole genome shotgun (WGS) entry which is preliminary data.</text>
</comment>
<reference evidence="2" key="1">
    <citation type="journal article" date="2023" name="Nat. Plants">
        <title>Single-cell RNA sequencing provides a high-resolution roadmap for understanding the multicellular compartmentation of specialized metabolism.</title>
        <authorList>
            <person name="Sun S."/>
            <person name="Shen X."/>
            <person name="Li Y."/>
            <person name="Li Y."/>
            <person name="Wang S."/>
            <person name="Li R."/>
            <person name="Zhang H."/>
            <person name="Shen G."/>
            <person name="Guo B."/>
            <person name="Wei J."/>
            <person name="Xu J."/>
            <person name="St-Pierre B."/>
            <person name="Chen S."/>
            <person name="Sun C."/>
        </authorList>
    </citation>
    <scope>NUCLEOTIDE SEQUENCE [LARGE SCALE GENOMIC DNA]</scope>
</reference>
<dbReference type="EMBL" id="CM044706">
    <property type="protein sequence ID" value="KAI5657545.1"/>
    <property type="molecule type" value="Genomic_DNA"/>
</dbReference>
<evidence type="ECO:0000313" key="1">
    <source>
        <dbReference type="EMBL" id="KAI5657545.1"/>
    </source>
</evidence>
<dbReference type="Proteomes" id="UP001060085">
    <property type="component" value="Linkage Group LG06"/>
</dbReference>
<sequence length="107" mass="12122">MICLYSPFPEGGLNNDVHKAFNYSNLVGVGVFGTRLLFKGSQNIAPMAGFTNNQHEKSMHLINNTQIVGKKEKEDHLIKVEEEEIRQAAIKGKERRRGKKGKNLEKR</sequence>
<protein>
    <submittedName>
        <fullName evidence="1">Uncharacterized protein</fullName>
    </submittedName>
</protein>
<keyword evidence="2" id="KW-1185">Reference proteome</keyword>
<evidence type="ECO:0000313" key="2">
    <source>
        <dbReference type="Proteomes" id="UP001060085"/>
    </source>
</evidence>
<organism evidence="1 2">
    <name type="scientific">Catharanthus roseus</name>
    <name type="common">Madagascar periwinkle</name>
    <name type="synonym">Vinca rosea</name>
    <dbReference type="NCBI Taxonomy" id="4058"/>
    <lineage>
        <taxon>Eukaryota</taxon>
        <taxon>Viridiplantae</taxon>
        <taxon>Streptophyta</taxon>
        <taxon>Embryophyta</taxon>
        <taxon>Tracheophyta</taxon>
        <taxon>Spermatophyta</taxon>
        <taxon>Magnoliopsida</taxon>
        <taxon>eudicotyledons</taxon>
        <taxon>Gunneridae</taxon>
        <taxon>Pentapetalae</taxon>
        <taxon>asterids</taxon>
        <taxon>lamiids</taxon>
        <taxon>Gentianales</taxon>
        <taxon>Apocynaceae</taxon>
        <taxon>Rauvolfioideae</taxon>
        <taxon>Vinceae</taxon>
        <taxon>Catharanthinae</taxon>
        <taxon>Catharanthus</taxon>
    </lineage>
</organism>
<accession>A0ACC0AB89</accession>